<feature type="non-terminal residue" evidence="1">
    <location>
        <position position="1"/>
    </location>
</feature>
<name>A0ACC1M6Y1_9FUNG</name>
<organism evidence="1 2">
    <name type="scientific">Coemansia aciculifera</name>
    <dbReference type="NCBI Taxonomy" id="417176"/>
    <lineage>
        <taxon>Eukaryota</taxon>
        <taxon>Fungi</taxon>
        <taxon>Fungi incertae sedis</taxon>
        <taxon>Zoopagomycota</taxon>
        <taxon>Kickxellomycotina</taxon>
        <taxon>Kickxellomycetes</taxon>
        <taxon>Kickxellales</taxon>
        <taxon>Kickxellaceae</taxon>
        <taxon>Coemansia</taxon>
    </lineage>
</organism>
<gene>
    <name evidence="1" type="ORF">IWW38_001893</name>
</gene>
<reference evidence="1" key="1">
    <citation type="submission" date="2022-07" db="EMBL/GenBank/DDBJ databases">
        <title>Phylogenomic reconstructions and comparative analyses of Kickxellomycotina fungi.</title>
        <authorList>
            <person name="Reynolds N.K."/>
            <person name="Stajich J.E."/>
            <person name="Barry K."/>
            <person name="Grigoriev I.V."/>
            <person name="Crous P."/>
            <person name="Smith M.E."/>
        </authorList>
    </citation>
    <scope>NUCLEOTIDE SEQUENCE</scope>
    <source>
        <strain evidence="1">CBS 190363</strain>
    </source>
</reference>
<accession>A0ACC1M6Y1</accession>
<dbReference type="EMBL" id="JANBVB010000162">
    <property type="protein sequence ID" value="KAJ2896860.1"/>
    <property type="molecule type" value="Genomic_DNA"/>
</dbReference>
<evidence type="ECO:0000313" key="1">
    <source>
        <dbReference type="EMBL" id="KAJ2896860.1"/>
    </source>
</evidence>
<dbReference type="Proteomes" id="UP001139981">
    <property type="component" value="Unassembled WGS sequence"/>
</dbReference>
<evidence type="ECO:0000313" key="2">
    <source>
        <dbReference type="Proteomes" id="UP001139981"/>
    </source>
</evidence>
<proteinExistence type="predicted"/>
<protein>
    <submittedName>
        <fullName evidence="1">Uncharacterized protein</fullName>
    </submittedName>
</protein>
<keyword evidence="2" id="KW-1185">Reference proteome</keyword>
<comment type="caution">
    <text evidence="1">The sequence shown here is derived from an EMBL/GenBank/DDBJ whole genome shotgun (WGS) entry which is preliminary data.</text>
</comment>
<sequence length="125" mass="13602">YHEVASVCTLHPSRARALFQVYLDLKYGQRLNVTDTPVLRDIEFPVVLVAGSNDLKPQAFVPVYADEKLNMSKLSTILKSANDIPHIRSASSGVSVHLAIVESDSTIAYYKIGSDVVSPSEGVAK</sequence>